<protein>
    <submittedName>
        <fullName evidence="1">Phosphoenolpyruvate carboxylase</fullName>
    </submittedName>
</protein>
<dbReference type="EMBL" id="CP109965">
    <property type="protein sequence ID" value="WAJ70457.1"/>
    <property type="molecule type" value="Genomic_DNA"/>
</dbReference>
<reference evidence="1" key="1">
    <citation type="submission" date="2022-10" db="EMBL/GenBank/DDBJ databases">
        <title>Catenovulum adriacola sp. nov. isolated in the Harbour of Susak.</title>
        <authorList>
            <person name="Schoch T."/>
            <person name="Reich S.J."/>
            <person name="Stoeferle S."/>
            <person name="Flaiz M."/>
            <person name="Kazda M."/>
            <person name="Riedel C.U."/>
            <person name="Duerre P."/>
        </authorList>
    </citation>
    <scope>NUCLEOTIDE SEQUENCE</scope>
    <source>
        <strain evidence="1">TS8</strain>
    </source>
</reference>
<organism evidence="1 2">
    <name type="scientific">Catenovulum adriaticum</name>
    <dbReference type="NCBI Taxonomy" id="2984846"/>
    <lineage>
        <taxon>Bacteria</taxon>
        <taxon>Pseudomonadati</taxon>
        <taxon>Pseudomonadota</taxon>
        <taxon>Gammaproteobacteria</taxon>
        <taxon>Alteromonadales</taxon>
        <taxon>Alteromonadaceae</taxon>
        <taxon>Catenovulum</taxon>
    </lineage>
</organism>
<dbReference type="RefSeq" id="WP_268074809.1">
    <property type="nucleotide sequence ID" value="NZ_CP109965.1"/>
</dbReference>
<proteinExistence type="predicted"/>
<name>A0ABY7AMH8_9ALTE</name>
<dbReference type="Proteomes" id="UP001163726">
    <property type="component" value="Chromosome"/>
</dbReference>
<evidence type="ECO:0000313" key="1">
    <source>
        <dbReference type="EMBL" id="WAJ70457.1"/>
    </source>
</evidence>
<gene>
    <name evidence="1" type="ORF">OLW01_01165</name>
</gene>
<keyword evidence="2" id="KW-1185">Reference proteome</keyword>
<evidence type="ECO:0000313" key="2">
    <source>
        <dbReference type="Proteomes" id="UP001163726"/>
    </source>
</evidence>
<accession>A0ABY7AMH8</accession>
<sequence length="405" mass="46102">MKDNLTQVGAKFLRALSRHSELIMQTYLTGTVDESQYSPQVLENLQNLGIIWRPDAESDMRLRRVVRALLEEGLSDERNRQIDANIGGSLSKVMTLVAHYKEACDKHKFAEASAHLAELTELIYSMVDALRQSVRALWARIHKEFGYVASIGAKIRENQLAQSQVSQMLAQLELFEFDKLAQEAGSNRDLRRLLVVTLQSNFSLISQELSLAQGRLTELLGRFREFQGKTRLLKGFVLHLEQNPSYQPAQYAKHSQVPNLFNQADSIIKPAAIDINNPEHEADLTHIVARLKSIYHLKSQPVASAAQAIQVEAMAQVELDENKVKQAVEDYFCQIIDSGERQSALEYHQQLGLEFDPEVWLYQVIGEYEALSDSEKSFFEVEKNLKDHPLYSGNKIIEDVELWFS</sequence>